<evidence type="ECO:0000259" key="10">
    <source>
        <dbReference type="Pfam" id="PF13962"/>
    </source>
</evidence>
<proteinExistence type="predicted"/>
<feature type="region of interest" description="Disordered" evidence="8">
    <location>
        <begin position="576"/>
        <end position="603"/>
    </location>
</feature>
<evidence type="ECO:0000313" key="12">
    <source>
        <dbReference type="Proteomes" id="UP000283530"/>
    </source>
</evidence>
<dbReference type="PROSITE" id="PS50297">
    <property type="entry name" value="ANK_REP_REGION"/>
    <property type="match status" value="2"/>
</dbReference>
<dbReference type="GO" id="GO:0005886">
    <property type="term" value="C:plasma membrane"/>
    <property type="evidence" value="ECO:0007669"/>
    <property type="project" value="TreeGrafter"/>
</dbReference>
<dbReference type="Pfam" id="PF12796">
    <property type="entry name" value="Ank_2"/>
    <property type="match status" value="3"/>
</dbReference>
<keyword evidence="12" id="KW-1185">Reference proteome</keyword>
<dbReference type="SUPFAM" id="SSF48403">
    <property type="entry name" value="Ankyrin repeat"/>
    <property type="match status" value="2"/>
</dbReference>
<dbReference type="OrthoDB" id="1847170at2759"/>
<feature type="transmembrane region" description="Helical" evidence="9">
    <location>
        <begin position="448"/>
        <end position="473"/>
    </location>
</feature>
<dbReference type="InterPro" id="IPR026961">
    <property type="entry name" value="PGG_dom"/>
</dbReference>
<dbReference type="AlphaFoldDB" id="A0A3S4P2F5"/>
<gene>
    <name evidence="11" type="ORF">CKAN_01361800</name>
</gene>
<comment type="caution">
    <text evidence="11">The sequence shown here is derived from an EMBL/GenBank/DDBJ whole genome shotgun (WGS) entry which is preliminary data.</text>
</comment>
<evidence type="ECO:0000256" key="8">
    <source>
        <dbReference type="SAM" id="MobiDB-lite"/>
    </source>
</evidence>
<evidence type="ECO:0000256" key="9">
    <source>
        <dbReference type="SAM" id="Phobius"/>
    </source>
</evidence>
<sequence length="603" mass="66915">MEPELFNSARCGNAIELMRVADRNPRTLEGSTFNGNTALHIASVHGHTDFVVTICALCPSLLLRLNSRGDTALHVAAKAGHLGLVAELIDCAERMGFKGQMLRMTNAEKNTVLHEAVRHRNHKLVDLLIEKDRDLVFVPNKAESSALHVAAEEGDAKSVQDILTVTKDALNASWRGPKGLTPLHAAVLRQQIDVARVLCKERPGFLLEKDVDNRYPLHYAVTLGNLEMVQIFLQQDVSIAYLGDGCHRWPFHLAAINDHISIMDELLRSLPDSCETRDMRKWNALHFAVERGNLKAVRYILESDKLEELINQRNEEGNTPLHLAILSRQFSTSLILLMDDRVDFTAINYKGQTALDITESDNKKSRKLEKILIWNALTQKGGKRALGRTEEMEAAPEKESYKGLSNAISTVAGLIISVSFAAAFTIPSAYNSNASNKDKSVTLTGKPLLWIFMITDSLAFFSSICVALLLFFVGIGDDALLLAAVSRSLTLMAIAMLSLTLCFLLGIALVLSKWFAIVVSLFCVVFFFSLLHWLFSWAPVLFLYFKFRIANLLSAFFGLCSNQRSTNRNFQLAATTENEPTNQPPNTQNDPAHQRPSGSSVPP</sequence>
<evidence type="ECO:0000256" key="3">
    <source>
        <dbReference type="ARBA" id="ARBA00022737"/>
    </source>
</evidence>
<evidence type="ECO:0000256" key="7">
    <source>
        <dbReference type="PROSITE-ProRule" id="PRU00023"/>
    </source>
</evidence>
<evidence type="ECO:0000256" key="2">
    <source>
        <dbReference type="ARBA" id="ARBA00022692"/>
    </source>
</evidence>
<feature type="domain" description="PGG" evidence="10">
    <location>
        <begin position="399"/>
        <end position="509"/>
    </location>
</feature>
<keyword evidence="3" id="KW-0677">Repeat</keyword>
<evidence type="ECO:0000256" key="6">
    <source>
        <dbReference type="ARBA" id="ARBA00023136"/>
    </source>
</evidence>
<feature type="transmembrane region" description="Helical" evidence="9">
    <location>
        <begin position="514"/>
        <end position="535"/>
    </location>
</feature>
<keyword evidence="5 7" id="KW-0040">ANK repeat</keyword>
<evidence type="ECO:0000256" key="4">
    <source>
        <dbReference type="ARBA" id="ARBA00022989"/>
    </source>
</evidence>
<feature type="transmembrane region" description="Helical" evidence="9">
    <location>
        <begin position="479"/>
        <end position="507"/>
    </location>
</feature>
<feature type="repeat" description="ANK" evidence="7">
    <location>
        <begin position="68"/>
        <end position="90"/>
    </location>
</feature>
<organism evidence="11 12">
    <name type="scientific">Cinnamomum micranthum f. kanehirae</name>
    <dbReference type="NCBI Taxonomy" id="337451"/>
    <lineage>
        <taxon>Eukaryota</taxon>
        <taxon>Viridiplantae</taxon>
        <taxon>Streptophyta</taxon>
        <taxon>Embryophyta</taxon>
        <taxon>Tracheophyta</taxon>
        <taxon>Spermatophyta</taxon>
        <taxon>Magnoliopsida</taxon>
        <taxon>Magnoliidae</taxon>
        <taxon>Laurales</taxon>
        <taxon>Lauraceae</taxon>
        <taxon>Cinnamomum</taxon>
    </lineage>
</organism>
<feature type="repeat" description="ANK" evidence="7">
    <location>
        <begin position="212"/>
        <end position="244"/>
    </location>
</feature>
<reference evidence="11 12" key="1">
    <citation type="journal article" date="2019" name="Nat. Plants">
        <title>Stout camphor tree genome fills gaps in understanding of flowering plant genome evolution.</title>
        <authorList>
            <person name="Chaw S.M."/>
            <person name="Liu Y.C."/>
            <person name="Wu Y.W."/>
            <person name="Wang H.Y."/>
            <person name="Lin C.I."/>
            <person name="Wu C.S."/>
            <person name="Ke H.M."/>
            <person name="Chang L.Y."/>
            <person name="Hsu C.Y."/>
            <person name="Yang H.T."/>
            <person name="Sudianto E."/>
            <person name="Hsu M.H."/>
            <person name="Wu K.P."/>
            <person name="Wang L.N."/>
            <person name="Leebens-Mack J.H."/>
            <person name="Tsai I.J."/>
        </authorList>
    </citation>
    <scope>NUCLEOTIDE SEQUENCE [LARGE SCALE GENOMIC DNA]</scope>
    <source>
        <strain evidence="12">cv. Chaw 1501</strain>
        <tissue evidence="11">Young leaves</tissue>
    </source>
</reference>
<dbReference type="STRING" id="337451.A0A3S4P2F5"/>
<protein>
    <submittedName>
        <fullName evidence="11">Protein ACCELERATED CELL DEATH 6-like protein</fullName>
    </submittedName>
</protein>
<evidence type="ECO:0000256" key="5">
    <source>
        <dbReference type="ARBA" id="ARBA00023043"/>
    </source>
</evidence>
<dbReference type="Pfam" id="PF13962">
    <property type="entry name" value="PGG"/>
    <property type="match status" value="1"/>
</dbReference>
<accession>A0A3S4P2F5</accession>
<keyword evidence="6 9" id="KW-0472">Membrane</keyword>
<dbReference type="Proteomes" id="UP000283530">
    <property type="component" value="Unassembled WGS sequence"/>
</dbReference>
<evidence type="ECO:0000256" key="1">
    <source>
        <dbReference type="ARBA" id="ARBA00004141"/>
    </source>
</evidence>
<dbReference type="PANTHER" id="PTHR24186">
    <property type="entry name" value="PROTEIN PHOSPHATASE 1 REGULATORY SUBUNIT"/>
    <property type="match status" value="1"/>
</dbReference>
<dbReference type="InterPro" id="IPR002110">
    <property type="entry name" value="Ankyrin_rpt"/>
</dbReference>
<keyword evidence="2 9" id="KW-0812">Transmembrane</keyword>
<name>A0A3S4P2F5_9MAGN</name>
<feature type="compositionally biased region" description="Low complexity" evidence="8">
    <location>
        <begin position="576"/>
        <end position="591"/>
    </location>
</feature>
<dbReference type="InterPro" id="IPR036770">
    <property type="entry name" value="Ankyrin_rpt-contain_sf"/>
</dbReference>
<comment type="subcellular location">
    <subcellularLocation>
        <location evidence="1">Membrane</location>
        <topology evidence="1">Multi-pass membrane protein</topology>
    </subcellularLocation>
</comment>
<keyword evidence="4 9" id="KW-1133">Transmembrane helix</keyword>
<dbReference type="Gene3D" id="1.25.40.20">
    <property type="entry name" value="Ankyrin repeat-containing domain"/>
    <property type="match status" value="1"/>
</dbReference>
<feature type="transmembrane region" description="Helical" evidence="9">
    <location>
        <begin position="407"/>
        <end position="427"/>
    </location>
</feature>
<feature type="repeat" description="ANK" evidence="7">
    <location>
        <begin position="316"/>
        <end position="349"/>
    </location>
</feature>
<dbReference type="SMART" id="SM00248">
    <property type="entry name" value="ANK"/>
    <property type="match status" value="9"/>
</dbReference>
<dbReference type="PROSITE" id="PS50088">
    <property type="entry name" value="ANK_REPEAT"/>
    <property type="match status" value="3"/>
</dbReference>
<dbReference type="PANTHER" id="PTHR24186:SF50">
    <property type="entry name" value="ANKYRIN REPEAT-CONTAINING PROTEIN ITN1-LIKE ISOFORM X1"/>
    <property type="match status" value="1"/>
</dbReference>
<dbReference type="Pfam" id="PF00023">
    <property type="entry name" value="Ank"/>
    <property type="match status" value="1"/>
</dbReference>
<evidence type="ECO:0000313" key="11">
    <source>
        <dbReference type="EMBL" id="RWR84792.1"/>
    </source>
</evidence>
<dbReference type="EMBL" id="QPKB01000005">
    <property type="protein sequence ID" value="RWR84792.1"/>
    <property type="molecule type" value="Genomic_DNA"/>
</dbReference>